<protein>
    <submittedName>
        <fullName evidence="7">Lipopolysaccharide biosynthesis protein</fullName>
    </submittedName>
</protein>
<feature type="transmembrane region" description="Helical" evidence="6">
    <location>
        <begin position="313"/>
        <end position="333"/>
    </location>
</feature>
<evidence type="ECO:0000313" key="7">
    <source>
        <dbReference type="EMBL" id="RHK48782.1"/>
    </source>
</evidence>
<accession>A0AA92V5S1</accession>
<feature type="transmembrane region" description="Helical" evidence="6">
    <location>
        <begin position="93"/>
        <end position="114"/>
    </location>
</feature>
<evidence type="ECO:0000256" key="6">
    <source>
        <dbReference type="SAM" id="Phobius"/>
    </source>
</evidence>
<evidence type="ECO:0000256" key="4">
    <source>
        <dbReference type="ARBA" id="ARBA00022989"/>
    </source>
</evidence>
<keyword evidence="3 6" id="KW-0812">Transmembrane</keyword>
<dbReference type="InterPro" id="IPR050833">
    <property type="entry name" value="Poly_Biosynth_Transport"/>
</dbReference>
<name>A0AA92V5S1_9BACT</name>
<evidence type="ECO:0000256" key="3">
    <source>
        <dbReference type="ARBA" id="ARBA00022692"/>
    </source>
</evidence>
<evidence type="ECO:0000256" key="5">
    <source>
        <dbReference type="ARBA" id="ARBA00023136"/>
    </source>
</evidence>
<feature type="transmembrane region" description="Helical" evidence="6">
    <location>
        <begin position="126"/>
        <end position="147"/>
    </location>
</feature>
<dbReference type="GO" id="GO:0005886">
    <property type="term" value="C:plasma membrane"/>
    <property type="evidence" value="ECO:0007669"/>
    <property type="project" value="UniProtKB-SubCell"/>
</dbReference>
<dbReference type="EMBL" id="QRNN01000018">
    <property type="protein sequence ID" value="RHK48782.1"/>
    <property type="molecule type" value="Genomic_DNA"/>
</dbReference>
<keyword evidence="2" id="KW-1003">Cell membrane</keyword>
<feature type="transmembrane region" description="Helical" evidence="6">
    <location>
        <begin position="186"/>
        <end position="204"/>
    </location>
</feature>
<dbReference type="PANTHER" id="PTHR30250:SF26">
    <property type="entry name" value="PSMA PROTEIN"/>
    <property type="match status" value="1"/>
</dbReference>
<feature type="transmembrane region" description="Helical" evidence="6">
    <location>
        <begin position="402"/>
        <end position="423"/>
    </location>
</feature>
<proteinExistence type="predicted"/>
<dbReference type="AlphaFoldDB" id="A0AA92V5S1"/>
<organism evidence="7 8">
    <name type="scientific">Segatella copri</name>
    <dbReference type="NCBI Taxonomy" id="165179"/>
    <lineage>
        <taxon>Bacteria</taxon>
        <taxon>Pseudomonadati</taxon>
        <taxon>Bacteroidota</taxon>
        <taxon>Bacteroidia</taxon>
        <taxon>Bacteroidales</taxon>
        <taxon>Prevotellaceae</taxon>
        <taxon>Segatella</taxon>
    </lineage>
</organism>
<comment type="caution">
    <text evidence="7">The sequence shown here is derived from an EMBL/GenBank/DDBJ whole genome shotgun (WGS) entry which is preliminary data.</text>
</comment>
<feature type="transmembrane region" description="Helical" evidence="6">
    <location>
        <begin position="443"/>
        <end position="462"/>
    </location>
</feature>
<evidence type="ECO:0000256" key="2">
    <source>
        <dbReference type="ARBA" id="ARBA00022475"/>
    </source>
</evidence>
<dbReference type="PANTHER" id="PTHR30250">
    <property type="entry name" value="PST FAMILY PREDICTED COLANIC ACID TRANSPORTER"/>
    <property type="match status" value="1"/>
</dbReference>
<evidence type="ECO:0000256" key="1">
    <source>
        <dbReference type="ARBA" id="ARBA00004651"/>
    </source>
</evidence>
<dbReference type="Proteomes" id="UP000284562">
    <property type="component" value="Unassembled WGS sequence"/>
</dbReference>
<gene>
    <name evidence="7" type="ORF">DW064_06355</name>
</gene>
<keyword evidence="4 6" id="KW-1133">Transmembrane helix</keyword>
<feature type="transmembrane region" description="Helical" evidence="6">
    <location>
        <begin position="377"/>
        <end position="396"/>
    </location>
</feature>
<feature type="transmembrane region" description="Helical" evidence="6">
    <location>
        <begin position="12"/>
        <end position="31"/>
    </location>
</feature>
<evidence type="ECO:0000313" key="8">
    <source>
        <dbReference type="Proteomes" id="UP000284562"/>
    </source>
</evidence>
<feature type="transmembrane region" description="Helical" evidence="6">
    <location>
        <begin position="159"/>
        <end position="180"/>
    </location>
</feature>
<sequence length="508" mass="57596">MEKIENKRIVKNTLMLYIRMILMMIVSLYTSRALLQVLGVVDFGIYNVVGGVVMMLSFLQGALNTSIQRYLTYYLGIGDYVKLQRVFVVSSQILLLASLIIVAISETIGIWFMHEKMIIPNDRIVAAHWVFQLSIVVMVLQIMSVPYNAVIIAHERMKAFAYISTIEVSLRLAIVYLLLVFEYDKLIVFAILMALVQFVIRCIYSKYCIRHFKESKLSLYWNKELFKEIGSFAGWNLFGGLAGTFYSQGLNLLLNVFFGPTVNAARAICTQVEAALNQFSTNFQMAVNPQITKKYATGNISEMHSLLFRTSKFSFYLVLIFALPLFFSADYVLKLWLSNVPEYTSSFVKIMLCTILVNSTAQPIAIAAAATGRVKKYQSLVGGILLLILPVSYVALKLGCEASSVYIVNFLIILLSCIVRLIVVRPMISLSLCEYSIKVCYPIVKVLVMSIVFGLIIALMHTDAYVRIFQIILMFITTLFSCYLFGLDVEERKFMLDKAKTFVNKFVK</sequence>
<feature type="transmembrane region" description="Helical" evidence="6">
    <location>
        <begin position="43"/>
        <end position="63"/>
    </location>
</feature>
<reference evidence="7 8" key="1">
    <citation type="submission" date="2018-08" db="EMBL/GenBank/DDBJ databases">
        <title>A genome reference for cultivated species of the human gut microbiota.</title>
        <authorList>
            <person name="Zou Y."/>
            <person name="Xue W."/>
            <person name="Luo G."/>
        </authorList>
    </citation>
    <scope>NUCLEOTIDE SEQUENCE [LARGE SCALE GENOMIC DNA]</scope>
    <source>
        <strain evidence="7 8">AF43-2</strain>
    </source>
</reference>
<keyword evidence="5 6" id="KW-0472">Membrane</keyword>
<feature type="transmembrane region" description="Helical" evidence="6">
    <location>
        <begin position="468"/>
        <end position="486"/>
    </location>
</feature>
<comment type="subcellular location">
    <subcellularLocation>
        <location evidence="1">Cell membrane</location>
        <topology evidence="1">Multi-pass membrane protein</topology>
    </subcellularLocation>
</comment>
<feature type="transmembrane region" description="Helical" evidence="6">
    <location>
        <begin position="345"/>
        <end position="370"/>
    </location>
</feature>